<dbReference type="Gene3D" id="3.90.70.80">
    <property type="match status" value="1"/>
</dbReference>
<feature type="domain" description="OTU" evidence="4">
    <location>
        <begin position="196"/>
        <end position="322"/>
    </location>
</feature>
<keyword evidence="1" id="KW-0645">Protease</keyword>
<evidence type="ECO:0000313" key="6">
    <source>
        <dbReference type="Proteomes" id="UP000438429"/>
    </source>
</evidence>
<protein>
    <recommendedName>
        <fullName evidence="4">OTU domain-containing protein</fullName>
    </recommendedName>
</protein>
<sequence>MTIQQEAEYQSDIEEYCSQSGDIRPESRYNIDSRVPTVTKDLKEGSAQIATDPDLVSDCSRRVCEYLYMVEHNALGFTSDSQKTCNVKLGPCKDVSALYKGVCDLEEKFMPIAAIVAGLFGVNIQINAMGCAYRIVNSQYGHVWPSGALEYKDRTGWCLTNLPLGCVIKKPVPEPKREQHCYHRGTYRAYTRLNSLRVIEVASDGYCGFHAVSTLLDGTSAKAGFERRRRLSEITAAFVSANLRHRSDIETYLKVNNQVDVQGLTQYLMTTERWLDVQDLRYMLEAHEKTLGLITENSFPIYKPTCAHVLIKDNHYEPLLPV</sequence>
<evidence type="ECO:0000256" key="1">
    <source>
        <dbReference type="ARBA" id="ARBA00022670"/>
    </source>
</evidence>
<dbReference type="AlphaFoldDB" id="A0A6A4RWD8"/>
<dbReference type="GO" id="GO:0008234">
    <property type="term" value="F:cysteine-type peptidase activity"/>
    <property type="evidence" value="ECO:0007669"/>
    <property type="project" value="UniProtKB-KW"/>
</dbReference>
<keyword evidence="3" id="KW-0378">Hydrolase</keyword>
<dbReference type="PROSITE" id="PS50802">
    <property type="entry name" value="OTU"/>
    <property type="match status" value="1"/>
</dbReference>
<name>A0A6A4RWD8_SCOMX</name>
<evidence type="ECO:0000313" key="5">
    <source>
        <dbReference type="EMBL" id="KAF0023411.1"/>
    </source>
</evidence>
<reference evidence="5 6" key="1">
    <citation type="submission" date="2019-06" db="EMBL/GenBank/DDBJ databases">
        <title>Draft genomes of female and male turbot (Scophthalmus maximus).</title>
        <authorList>
            <person name="Xu H."/>
            <person name="Xu X.-W."/>
            <person name="Shao C."/>
            <person name="Chen S."/>
        </authorList>
    </citation>
    <scope>NUCLEOTIDE SEQUENCE [LARGE SCALE GENOMIC DNA]</scope>
    <source>
        <strain evidence="5">Ysfricsl-2016a</strain>
        <tissue evidence="5">Blood</tissue>
    </source>
</reference>
<dbReference type="Proteomes" id="UP000438429">
    <property type="component" value="Unassembled WGS sequence"/>
</dbReference>
<proteinExistence type="predicted"/>
<evidence type="ECO:0000256" key="2">
    <source>
        <dbReference type="ARBA" id="ARBA00022786"/>
    </source>
</evidence>
<keyword evidence="3" id="KW-0788">Thiol protease</keyword>
<evidence type="ECO:0000256" key="3">
    <source>
        <dbReference type="ARBA" id="ARBA00022807"/>
    </source>
</evidence>
<keyword evidence="2" id="KW-0833">Ubl conjugation pathway</keyword>
<dbReference type="InterPro" id="IPR003323">
    <property type="entry name" value="OTU_dom"/>
</dbReference>
<dbReference type="GO" id="GO:0006508">
    <property type="term" value="P:proteolysis"/>
    <property type="evidence" value="ECO:0007669"/>
    <property type="project" value="UniProtKB-KW"/>
</dbReference>
<dbReference type="EMBL" id="VEVO01000022">
    <property type="protein sequence ID" value="KAF0023411.1"/>
    <property type="molecule type" value="Genomic_DNA"/>
</dbReference>
<organism evidence="5 6">
    <name type="scientific">Scophthalmus maximus</name>
    <name type="common">Turbot</name>
    <name type="synonym">Psetta maxima</name>
    <dbReference type="NCBI Taxonomy" id="52904"/>
    <lineage>
        <taxon>Eukaryota</taxon>
        <taxon>Metazoa</taxon>
        <taxon>Chordata</taxon>
        <taxon>Craniata</taxon>
        <taxon>Vertebrata</taxon>
        <taxon>Euteleostomi</taxon>
        <taxon>Actinopterygii</taxon>
        <taxon>Neopterygii</taxon>
        <taxon>Teleostei</taxon>
        <taxon>Neoteleostei</taxon>
        <taxon>Acanthomorphata</taxon>
        <taxon>Carangaria</taxon>
        <taxon>Pleuronectiformes</taxon>
        <taxon>Pleuronectoidei</taxon>
        <taxon>Scophthalmidae</taxon>
        <taxon>Scophthalmus</taxon>
    </lineage>
</organism>
<comment type="caution">
    <text evidence="5">The sequence shown here is derived from an EMBL/GenBank/DDBJ whole genome shotgun (WGS) entry which is preliminary data.</text>
</comment>
<accession>A0A6A4RWD8</accession>
<gene>
    <name evidence="5" type="ORF">F2P81_024041</name>
</gene>
<evidence type="ECO:0000259" key="4">
    <source>
        <dbReference type="PROSITE" id="PS50802"/>
    </source>
</evidence>